<reference evidence="2" key="1">
    <citation type="journal article" date="2020" name="Nat. Commun.">
        <title>Genome assembly of wild tea tree DASZ reveals pedigree and selection history of tea varieties.</title>
        <authorList>
            <person name="Zhang W."/>
            <person name="Zhang Y."/>
            <person name="Qiu H."/>
            <person name="Guo Y."/>
            <person name="Wan H."/>
            <person name="Zhang X."/>
            <person name="Scossa F."/>
            <person name="Alseekh S."/>
            <person name="Zhang Q."/>
            <person name="Wang P."/>
            <person name="Xu L."/>
            <person name="Schmidt M.H."/>
            <person name="Jia X."/>
            <person name="Li D."/>
            <person name="Zhu A."/>
            <person name="Guo F."/>
            <person name="Chen W."/>
            <person name="Ni D."/>
            <person name="Usadel B."/>
            <person name="Fernie A.R."/>
            <person name="Wen W."/>
        </authorList>
    </citation>
    <scope>NUCLEOTIDE SEQUENCE [LARGE SCALE GENOMIC DNA]</scope>
    <source>
        <strain evidence="2">cv. G240</strain>
    </source>
</reference>
<evidence type="ECO:0000313" key="2">
    <source>
        <dbReference type="Proteomes" id="UP000593564"/>
    </source>
</evidence>
<keyword evidence="2" id="KW-1185">Reference proteome</keyword>
<comment type="caution">
    <text evidence="1">The sequence shown here is derived from an EMBL/GenBank/DDBJ whole genome shotgun (WGS) entry which is preliminary data.</text>
</comment>
<dbReference type="AlphaFoldDB" id="A0A7J7FWG0"/>
<dbReference type="Proteomes" id="UP000593564">
    <property type="component" value="Unassembled WGS sequence"/>
</dbReference>
<accession>A0A7J7FWG0</accession>
<protein>
    <submittedName>
        <fullName evidence="1">Uncharacterized protein</fullName>
    </submittedName>
</protein>
<evidence type="ECO:0000313" key="1">
    <source>
        <dbReference type="EMBL" id="KAF5932467.1"/>
    </source>
</evidence>
<proteinExistence type="predicted"/>
<dbReference type="EMBL" id="JACBKZ010000014">
    <property type="protein sequence ID" value="KAF5932467.1"/>
    <property type="molecule type" value="Genomic_DNA"/>
</dbReference>
<name>A0A7J7FWG0_CAMSI</name>
<organism evidence="1 2">
    <name type="scientific">Camellia sinensis</name>
    <name type="common">Tea plant</name>
    <name type="synonym">Thea sinensis</name>
    <dbReference type="NCBI Taxonomy" id="4442"/>
    <lineage>
        <taxon>Eukaryota</taxon>
        <taxon>Viridiplantae</taxon>
        <taxon>Streptophyta</taxon>
        <taxon>Embryophyta</taxon>
        <taxon>Tracheophyta</taxon>
        <taxon>Spermatophyta</taxon>
        <taxon>Magnoliopsida</taxon>
        <taxon>eudicotyledons</taxon>
        <taxon>Gunneridae</taxon>
        <taxon>Pentapetalae</taxon>
        <taxon>asterids</taxon>
        <taxon>Ericales</taxon>
        <taxon>Theaceae</taxon>
        <taxon>Camellia</taxon>
    </lineage>
</organism>
<sequence length="180" mass="18924">MVAPPSFYGNKPTTLDLLGLGIGASGASTAGFLALFTSNIGVGPLNRATHLAFSPSAPLLDVLSSPPSASPSVFASPPSSRTCHILFLPRLFKVCVAVGPLSSYHLGWMSGRKHGGGRHGRPRRHEVLLPDEILAQEEGFGQSNVAKPVGQQAMGTLAREMARALKESMDILKAENQVQA</sequence>
<gene>
    <name evidence="1" type="ORF">HYC85_028638</name>
</gene>
<reference evidence="1 2" key="2">
    <citation type="submission" date="2020-07" db="EMBL/GenBank/DDBJ databases">
        <title>Genome assembly of wild tea tree DASZ reveals pedigree and selection history of tea varieties.</title>
        <authorList>
            <person name="Zhang W."/>
        </authorList>
    </citation>
    <scope>NUCLEOTIDE SEQUENCE [LARGE SCALE GENOMIC DNA]</scope>
    <source>
        <strain evidence="2">cv. G240</strain>
        <tissue evidence="1">Leaf</tissue>
    </source>
</reference>